<dbReference type="AlphaFoldDB" id="A0AAV6V3Z2"/>
<evidence type="ECO:0000256" key="1">
    <source>
        <dbReference type="SAM" id="Phobius"/>
    </source>
</evidence>
<dbReference type="Proteomes" id="UP000827092">
    <property type="component" value="Unassembled WGS sequence"/>
</dbReference>
<name>A0AAV6V3Z2_9ARAC</name>
<proteinExistence type="predicted"/>
<accession>A0AAV6V3Z2</accession>
<comment type="caution">
    <text evidence="2">The sequence shown here is derived from an EMBL/GenBank/DDBJ whole genome shotgun (WGS) entry which is preliminary data.</text>
</comment>
<gene>
    <name evidence="2" type="ORF">JTE90_020683</name>
</gene>
<protein>
    <submittedName>
        <fullName evidence="2">Uncharacterized protein</fullName>
    </submittedName>
</protein>
<keyword evidence="1" id="KW-0812">Transmembrane</keyword>
<sequence length="133" mass="14472">MIIIMTGVGRSRKHCPSYLQAAASGSNLIKASISVDKRRLHDHCLQWSSKDCVPICGSFIFPDDNKVHCRALVMEDPVPRQDETTHPPIKTGETRSLLLLCVTYFFLGCGAALPALLLPHERVLVTGSEGSGA</sequence>
<keyword evidence="1" id="KW-1133">Transmembrane helix</keyword>
<feature type="transmembrane region" description="Helical" evidence="1">
    <location>
        <begin position="97"/>
        <end position="118"/>
    </location>
</feature>
<evidence type="ECO:0000313" key="2">
    <source>
        <dbReference type="EMBL" id="KAG8191430.1"/>
    </source>
</evidence>
<keyword evidence="3" id="KW-1185">Reference proteome</keyword>
<dbReference type="EMBL" id="JAFNEN010000159">
    <property type="protein sequence ID" value="KAG8191430.1"/>
    <property type="molecule type" value="Genomic_DNA"/>
</dbReference>
<organism evidence="2 3">
    <name type="scientific">Oedothorax gibbosus</name>
    <dbReference type="NCBI Taxonomy" id="931172"/>
    <lineage>
        <taxon>Eukaryota</taxon>
        <taxon>Metazoa</taxon>
        <taxon>Ecdysozoa</taxon>
        <taxon>Arthropoda</taxon>
        <taxon>Chelicerata</taxon>
        <taxon>Arachnida</taxon>
        <taxon>Araneae</taxon>
        <taxon>Araneomorphae</taxon>
        <taxon>Entelegynae</taxon>
        <taxon>Araneoidea</taxon>
        <taxon>Linyphiidae</taxon>
        <taxon>Erigoninae</taxon>
        <taxon>Oedothorax</taxon>
    </lineage>
</organism>
<evidence type="ECO:0000313" key="3">
    <source>
        <dbReference type="Proteomes" id="UP000827092"/>
    </source>
</evidence>
<reference evidence="2 3" key="1">
    <citation type="journal article" date="2022" name="Nat. Ecol. Evol.">
        <title>A masculinizing supergene underlies an exaggerated male reproductive morph in a spider.</title>
        <authorList>
            <person name="Hendrickx F."/>
            <person name="De Corte Z."/>
            <person name="Sonet G."/>
            <person name="Van Belleghem S.M."/>
            <person name="Kostlbacher S."/>
            <person name="Vangestel C."/>
        </authorList>
    </citation>
    <scope>NUCLEOTIDE SEQUENCE [LARGE SCALE GENOMIC DNA]</scope>
    <source>
        <strain evidence="2">W744_W776</strain>
    </source>
</reference>
<keyword evidence="1" id="KW-0472">Membrane</keyword>